<proteinExistence type="predicted"/>
<name>A0ABW5U6M6_9RHOB</name>
<sequence>MLRIALIPTLLALAACGVDGEPVRPTGAAQVTISSGGVSAATRVGLRQGPVSLSLGLGL</sequence>
<protein>
    <recommendedName>
        <fullName evidence="3">Argininosuccinate lyase</fullName>
    </recommendedName>
</protein>
<reference evidence="2" key="1">
    <citation type="journal article" date="2019" name="Int. J. Syst. Evol. Microbiol.">
        <title>The Global Catalogue of Microorganisms (GCM) 10K type strain sequencing project: providing services to taxonomists for standard genome sequencing and annotation.</title>
        <authorList>
            <consortium name="The Broad Institute Genomics Platform"/>
            <consortium name="The Broad Institute Genome Sequencing Center for Infectious Disease"/>
            <person name="Wu L."/>
            <person name="Ma J."/>
        </authorList>
    </citation>
    <scope>NUCLEOTIDE SEQUENCE [LARGE SCALE GENOMIC DNA]</scope>
    <source>
        <strain evidence="2">TISTR 2562</strain>
    </source>
</reference>
<comment type="caution">
    <text evidence="1">The sequence shown here is derived from an EMBL/GenBank/DDBJ whole genome shotgun (WGS) entry which is preliminary data.</text>
</comment>
<dbReference type="PROSITE" id="PS51257">
    <property type="entry name" value="PROKAR_LIPOPROTEIN"/>
    <property type="match status" value="1"/>
</dbReference>
<evidence type="ECO:0000313" key="2">
    <source>
        <dbReference type="Proteomes" id="UP001597474"/>
    </source>
</evidence>
<keyword evidence="2" id="KW-1185">Reference proteome</keyword>
<dbReference type="RefSeq" id="WP_386374885.1">
    <property type="nucleotide sequence ID" value="NZ_JBHUMP010000010.1"/>
</dbReference>
<evidence type="ECO:0000313" key="1">
    <source>
        <dbReference type="EMBL" id="MFD2740382.1"/>
    </source>
</evidence>
<dbReference type="Proteomes" id="UP001597474">
    <property type="component" value="Unassembled WGS sequence"/>
</dbReference>
<gene>
    <name evidence="1" type="ORF">ACFSUD_12415</name>
</gene>
<dbReference type="EMBL" id="JBHUMP010000010">
    <property type="protein sequence ID" value="MFD2740382.1"/>
    <property type="molecule type" value="Genomic_DNA"/>
</dbReference>
<evidence type="ECO:0008006" key="3">
    <source>
        <dbReference type="Google" id="ProtNLM"/>
    </source>
</evidence>
<organism evidence="1 2">
    <name type="scientific">Sulfitobacter aestuarii</name>
    <dbReference type="NCBI Taxonomy" id="2161676"/>
    <lineage>
        <taxon>Bacteria</taxon>
        <taxon>Pseudomonadati</taxon>
        <taxon>Pseudomonadota</taxon>
        <taxon>Alphaproteobacteria</taxon>
        <taxon>Rhodobacterales</taxon>
        <taxon>Roseobacteraceae</taxon>
        <taxon>Sulfitobacter</taxon>
    </lineage>
</organism>
<accession>A0ABW5U6M6</accession>